<dbReference type="Proteomes" id="UP000661858">
    <property type="component" value="Unassembled WGS sequence"/>
</dbReference>
<comment type="caution">
    <text evidence="4">The sequence shown here is derived from an EMBL/GenBank/DDBJ whole genome shotgun (WGS) entry which is preliminary data.</text>
</comment>
<reference evidence="4" key="1">
    <citation type="submission" date="2021-01" db="EMBL/GenBank/DDBJ databases">
        <title>WGS of actinomycetes isolated from Thailand.</title>
        <authorList>
            <person name="Thawai C."/>
        </authorList>
    </citation>
    <scope>NUCLEOTIDE SEQUENCE</scope>
    <source>
        <strain evidence="4">RCU-197</strain>
    </source>
</reference>
<evidence type="ECO:0000259" key="2">
    <source>
        <dbReference type="Pfam" id="PF06276"/>
    </source>
</evidence>
<sequence length="303" mass="32267">MRPTADGVHRPRDHPLGGRHWGETRGTTAGTRLVRVPVVDPDLDLDADLAALRPLGGFFPLRTGPFPPEHPGGSVPRRPPTLAETYEGATAQTHEGEPPDLVRNAVHLRVATVAERLGTAEPRVAASIAQQGLAARLWSVALGCAVLYGRTPDLHPRLLRWDPLAPAPDDLWLSGPRPLPGTADAVAGTVLHAHLEPLTAALRARYGVAAGLLWGNAGSALAATARELNRWARAQGRTDVAARARTLTGELFTHPLLRATGVRAGTAFRRRSCCLYYRVPGGGLCGDCCFTRPPCSSPRAPSE</sequence>
<evidence type="ECO:0000313" key="5">
    <source>
        <dbReference type="Proteomes" id="UP000661858"/>
    </source>
</evidence>
<evidence type="ECO:0000259" key="3">
    <source>
        <dbReference type="Pfam" id="PF11575"/>
    </source>
</evidence>
<dbReference type="EMBL" id="JAERRK010000020">
    <property type="protein sequence ID" value="MBL1086083.1"/>
    <property type="molecule type" value="Genomic_DNA"/>
</dbReference>
<organism evidence="4 5">
    <name type="scientific">Streptomyces actinomycinicus</name>
    <dbReference type="NCBI Taxonomy" id="1695166"/>
    <lineage>
        <taxon>Bacteria</taxon>
        <taxon>Bacillati</taxon>
        <taxon>Actinomycetota</taxon>
        <taxon>Actinomycetes</taxon>
        <taxon>Kitasatosporales</taxon>
        <taxon>Streptomycetaceae</taxon>
        <taxon>Streptomyces</taxon>
    </lineage>
</organism>
<dbReference type="GO" id="GO:0003824">
    <property type="term" value="F:catalytic activity"/>
    <property type="evidence" value="ECO:0007669"/>
    <property type="project" value="UniProtKB-ARBA"/>
</dbReference>
<feature type="compositionally biased region" description="Basic and acidic residues" evidence="1">
    <location>
        <begin position="7"/>
        <end position="23"/>
    </location>
</feature>
<keyword evidence="5" id="KW-1185">Reference proteome</keyword>
<feature type="region of interest" description="Disordered" evidence="1">
    <location>
        <begin position="1"/>
        <end position="25"/>
    </location>
</feature>
<evidence type="ECO:0000313" key="4">
    <source>
        <dbReference type="EMBL" id="MBL1086083.1"/>
    </source>
</evidence>
<proteinExistence type="predicted"/>
<dbReference type="Pfam" id="PF06276">
    <property type="entry name" value="FhuF"/>
    <property type="match status" value="1"/>
</dbReference>
<dbReference type="Pfam" id="PF11575">
    <property type="entry name" value="FhuF_C"/>
    <property type="match status" value="1"/>
</dbReference>
<feature type="domain" description="Ferric siderophore reductase C-terminal" evidence="3">
    <location>
        <begin position="270"/>
        <end position="289"/>
    </location>
</feature>
<accession>A0A937JSW0</accession>
<gene>
    <name evidence="4" type="ORF">JK359_29680</name>
</gene>
<evidence type="ECO:0000256" key="1">
    <source>
        <dbReference type="SAM" id="MobiDB-lite"/>
    </source>
</evidence>
<dbReference type="InterPro" id="IPR024726">
    <property type="entry name" value="FhuF_C"/>
</dbReference>
<protein>
    <submittedName>
        <fullName evidence="4">(2Fe-2S)-binding protein</fullName>
    </submittedName>
</protein>
<dbReference type="InterPro" id="IPR022770">
    <property type="entry name" value="IucA/IucC-like_C"/>
</dbReference>
<dbReference type="GO" id="GO:0051537">
    <property type="term" value="F:2 iron, 2 sulfur cluster binding"/>
    <property type="evidence" value="ECO:0007669"/>
    <property type="project" value="InterPro"/>
</dbReference>
<dbReference type="AlphaFoldDB" id="A0A937JSW0"/>
<name>A0A937JSW0_9ACTN</name>
<feature type="domain" description="Aerobactin siderophore biosynthesis IucA/IucC-like C-terminal" evidence="2">
    <location>
        <begin position="181"/>
        <end position="252"/>
    </location>
</feature>